<evidence type="ECO:0000313" key="2">
    <source>
        <dbReference type="EMBL" id="MBW0136581.1"/>
    </source>
</evidence>
<accession>A0ABS6UWG9</accession>
<evidence type="ECO:0000256" key="1">
    <source>
        <dbReference type="SAM" id="SignalP"/>
    </source>
</evidence>
<feature type="signal peptide" evidence="1">
    <location>
        <begin position="1"/>
        <end position="20"/>
    </location>
</feature>
<reference evidence="2 3" key="1">
    <citation type="submission" date="2020-11" db="EMBL/GenBank/DDBJ databases">
        <title>Pseudonocardia abyssalis sp. nov. and Pseudonocardia oceani sp. nov., description and phylogenomic analysis of two novel actinomycetes isolated from the deep Southern Ocean.</title>
        <authorList>
            <person name="Parra J."/>
        </authorList>
    </citation>
    <scope>NUCLEOTIDE SEQUENCE [LARGE SCALE GENOMIC DNA]</scope>
    <source>
        <strain evidence="2 3">KRD-168</strain>
    </source>
</reference>
<evidence type="ECO:0000313" key="3">
    <source>
        <dbReference type="Proteomes" id="UP000694287"/>
    </source>
</evidence>
<sequence>MSTTVRRALIAAAAVTTVGAAVFAPAAFAPAAFAPAGKDVAIRSPANAGTLAPTGTLPVDIGSDAGFDIHSTLAEA</sequence>
<dbReference type="RefSeq" id="WP_218616267.1">
    <property type="nucleotide sequence ID" value="NZ_JADQDK010000001.1"/>
</dbReference>
<comment type="caution">
    <text evidence="2">The sequence shown here is derived from an EMBL/GenBank/DDBJ whole genome shotgun (WGS) entry which is preliminary data.</text>
</comment>
<name>A0ABS6UWG9_9PSEU</name>
<dbReference type="EMBL" id="JADQDK010000001">
    <property type="protein sequence ID" value="MBW0136581.1"/>
    <property type="molecule type" value="Genomic_DNA"/>
</dbReference>
<gene>
    <name evidence="2" type="ORF">I4I81_20240</name>
</gene>
<feature type="chain" id="PRO_5047173379" evidence="1">
    <location>
        <begin position="21"/>
        <end position="76"/>
    </location>
</feature>
<protein>
    <submittedName>
        <fullName evidence="2">Uncharacterized protein</fullName>
    </submittedName>
</protein>
<dbReference type="PROSITE" id="PS51318">
    <property type="entry name" value="TAT"/>
    <property type="match status" value="1"/>
</dbReference>
<keyword evidence="1" id="KW-0732">Signal</keyword>
<dbReference type="InterPro" id="IPR006311">
    <property type="entry name" value="TAT_signal"/>
</dbReference>
<organism evidence="2 3">
    <name type="scientific">Pseudonocardia abyssalis</name>
    <dbReference type="NCBI Taxonomy" id="2792008"/>
    <lineage>
        <taxon>Bacteria</taxon>
        <taxon>Bacillati</taxon>
        <taxon>Actinomycetota</taxon>
        <taxon>Actinomycetes</taxon>
        <taxon>Pseudonocardiales</taxon>
        <taxon>Pseudonocardiaceae</taxon>
        <taxon>Pseudonocardia</taxon>
    </lineage>
</organism>
<dbReference type="Proteomes" id="UP000694287">
    <property type="component" value="Unassembled WGS sequence"/>
</dbReference>
<proteinExistence type="predicted"/>
<keyword evidence="3" id="KW-1185">Reference proteome</keyword>